<feature type="region of interest" description="Disordered" evidence="11">
    <location>
        <begin position="1"/>
        <end position="88"/>
    </location>
</feature>
<evidence type="ECO:0000256" key="8">
    <source>
        <dbReference type="ARBA" id="ARBA00023163"/>
    </source>
</evidence>
<evidence type="ECO:0000256" key="3">
    <source>
        <dbReference type="ARBA" id="ARBA00022723"/>
    </source>
</evidence>
<evidence type="ECO:0000313" key="14">
    <source>
        <dbReference type="Proteomes" id="UP001457282"/>
    </source>
</evidence>
<dbReference type="InterPro" id="IPR012337">
    <property type="entry name" value="RNaseH-like_sf"/>
</dbReference>
<comment type="caution">
    <text evidence="13">The sequence shown here is derived from an EMBL/GenBank/DDBJ whole genome shotgun (WGS) entry which is preliminary data.</text>
</comment>
<keyword evidence="14" id="KW-1185">Reference proteome</keyword>
<reference evidence="13 14" key="1">
    <citation type="journal article" date="2023" name="G3 (Bethesda)">
        <title>A chromosome-length genome assembly and annotation of blackberry (Rubus argutus, cv. 'Hillquist').</title>
        <authorList>
            <person name="Bruna T."/>
            <person name="Aryal R."/>
            <person name="Dudchenko O."/>
            <person name="Sargent D.J."/>
            <person name="Mead D."/>
            <person name="Buti M."/>
            <person name="Cavallini A."/>
            <person name="Hytonen T."/>
            <person name="Andres J."/>
            <person name="Pham M."/>
            <person name="Weisz D."/>
            <person name="Mascagni F."/>
            <person name="Usai G."/>
            <person name="Natali L."/>
            <person name="Bassil N."/>
            <person name="Fernandez G.E."/>
            <person name="Lomsadze A."/>
            <person name="Armour M."/>
            <person name="Olukolu B."/>
            <person name="Poorten T."/>
            <person name="Britton C."/>
            <person name="Davik J."/>
            <person name="Ashrafi H."/>
            <person name="Aiden E.L."/>
            <person name="Borodovsky M."/>
            <person name="Worthington M."/>
        </authorList>
    </citation>
    <scope>NUCLEOTIDE SEQUENCE [LARGE SCALE GENOMIC DNA]</scope>
    <source>
        <strain evidence="13">PI 553951</strain>
    </source>
</reference>
<dbReference type="SUPFAM" id="SSF53098">
    <property type="entry name" value="Ribonuclease H-like"/>
    <property type="match status" value="1"/>
</dbReference>
<comment type="subcellular location">
    <subcellularLocation>
        <location evidence="1">Nucleus</location>
    </subcellularLocation>
</comment>
<comment type="subunit">
    <text evidence="2">Homodimer.</text>
</comment>
<feature type="domain" description="BED-type" evidence="12">
    <location>
        <begin position="84"/>
        <end position="146"/>
    </location>
</feature>
<feature type="compositionally biased region" description="Low complexity" evidence="11">
    <location>
        <begin position="49"/>
        <end position="58"/>
    </location>
</feature>
<gene>
    <name evidence="13" type="ORF">M0R45_031049</name>
</gene>
<evidence type="ECO:0000256" key="9">
    <source>
        <dbReference type="ARBA" id="ARBA00023242"/>
    </source>
</evidence>
<keyword evidence="6" id="KW-0805">Transcription regulation</keyword>
<evidence type="ECO:0000259" key="12">
    <source>
        <dbReference type="PROSITE" id="PS50808"/>
    </source>
</evidence>
<keyword evidence="4 10" id="KW-0863">Zinc-finger</keyword>
<dbReference type="PROSITE" id="PS50808">
    <property type="entry name" value="ZF_BED"/>
    <property type="match status" value="1"/>
</dbReference>
<keyword evidence="8" id="KW-0804">Transcription</keyword>
<evidence type="ECO:0000256" key="4">
    <source>
        <dbReference type="ARBA" id="ARBA00022771"/>
    </source>
</evidence>
<dbReference type="SUPFAM" id="SSF57667">
    <property type="entry name" value="beta-beta-alpha zinc fingers"/>
    <property type="match status" value="1"/>
</dbReference>
<dbReference type="InterPro" id="IPR003656">
    <property type="entry name" value="Znf_BED"/>
</dbReference>
<evidence type="ECO:0000256" key="1">
    <source>
        <dbReference type="ARBA" id="ARBA00004123"/>
    </source>
</evidence>
<dbReference type="InterPro" id="IPR025525">
    <property type="entry name" value="hAT-like_transposase_RNase-H"/>
</dbReference>
<evidence type="ECO:0000256" key="10">
    <source>
        <dbReference type="PROSITE-ProRule" id="PRU00027"/>
    </source>
</evidence>
<dbReference type="AlphaFoldDB" id="A0AAW1WGB6"/>
<evidence type="ECO:0000256" key="2">
    <source>
        <dbReference type="ARBA" id="ARBA00011738"/>
    </source>
</evidence>
<feature type="compositionally biased region" description="Polar residues" evidence="11">
    <location>
        <begin position="25"/>
        <end position="39"/>
    </location>
</feature>
<dbReference type="SMART" id="SM00614">
    <property type="entry name" value="ZnF_BED"/>
    <property type="match status" value="1"/>
</dbReference>
<feature type="compositionally biased region" description="Basic and acidic residues" evidence="11">
    <location>
        <begin position="79"/>
        <end position="88"/>
    </location>
</feature>
<keyword evidence="9" id="KW-0539">Nucleus</keyword>
<sequence length="652" mass="72140">MESTQSSSHTKESSTPMMTLVAHGQITQSKEWDSSSTYPTAPPLPISKTTTTQAPTSTPNEPPINSSLPPLPTPTGGIKRKETKETSAVWDHWKKIKRDENDPNWYPTCICNYCGLVAPCDTTKNGTTRLWTHLRSGKCPKSPLRVVVDPNQMTIAAGANGTPKNHIFKENKANLRCAEMIIKDELSFRFVEGAGFRGLLEIEKKMADLRDPVLARVAASMKLKFDKYWGSFEGVNKLIFVANVLDPRWKMEVIKTSFSTVGCSDEKVRSIVESVRTVMLRFLIELNGAAGLVNVDVEEEENDIITIIMRRRKEAKLVEISNEVDKYLNDPPLFTYDKQFNILEWWKMNVVIYPTLSKVAKDVLAIPCSTVASENAFSMGMRIVDPFRSCLTPKMVEALVCSSDWLKGEEISFYRDPTKEELETYAECEEIETRTAALQIAAQGHSSSLTISVSASKKKVERSAAKVLTQARKEKGSLINPKEEAKIVSAAGEEEPANHFGAVAIQPVVPRSSSDPISPPAVSVLDEAKTSFLKRTETQLPTMGVMVLHADCKAPPASKPTSFPDSGEKEVVGIIDGLANKEQEQVDKEQDQKDEEQGDQQQTQEVLGILEEARKEKIEKKPAAQGDESEKEPATQGDELAQNEEDDTSSSA</sequence>
<dbReference type="Proteomes" id="UP001457282">
    <property type="component" value="Unassembled WGS sequence"/>
</dbReference>
<feature type="compositionally biased region" description="Acidic residues" evidence="11">
    <location>
        <begin position="641"/>
        <end position="652"/>
    </location>
</feature>
<name>A0AAW1WGB6_RUBAR</name>
<organism evidence="13 14">
    <name type="scientific">Rubus argutus</name>
    <name type="common">Southern blackberry</name>
    <dbReference type="NCBI Taxonomy" id="59490"/>
    <lineage>
        <taxon>Eukaryota</taxon>
        <taxon>Viridiplantae</taxon>
        <taxon>Streptophyta</taxon>
        <taxon>Embryophyta</taxon>
        <taxon>Tracheophyta</taxon>
        <taxon>Spermatophyta</taxon>
        <taxon>Magnoliopsida</taxon>
        <taxon>eudicotyledons</taxon>
        <taxon>Gunneridae</taxon>
        <taxon>Pentapetalae</taxon>
        <taxon>rosids</taxon>
        <taxon>fabids</taxon>
        <taxon>Rosales</taxon>
        <taxon>Rosaceae</taxon>
        <taxon>Rosoideae</taxon>
        <taxon>Rosoideae incertae sedis</taxon>
        <taxon>Rubus</taxon>
    </lineage>
</organism>
<dbReference type="GO" id="GO:0003677">
    <property type="term" value="F:DNA binding"/>
    <property type="evidence" value="ECO:0007669"/>
    <property type="project" value="UniProtKB-KW"/>
</dbReference>
<dbReference type="GO" id="GO:0009791">
    <property type="term" value="P:post-embryonic development"/>
    <property type="evidence" value="ECO:0007669"/>
    <property type="project" value="UniProtKB-ARBA"/>
</dbReference>
<keyword evidence="5" id="KW-0862">Zinc</keyword>
<feature type="compositionally biased region" description="Basic and acidic residues" evidence="11">
    <location>
        <begin position="611"/>
        <end position="622"/>
    </location>
</feature>
<dbReference type="GO" id="GO:0008270">
    <property type="term" value="F:zinc ion binding"/>
    <property type="evidence" value="ECO:0007669"/>
    <property type="project" value="UniProtKB-KW"/>
</dbReference>
<dbReference type="Pfam" id="PF05699">
    <property type="entry name" value="Dimer_Tnp_hAT"/>
    <property type="match status" value="1"/>
</dbReference>
<evidence type="ECO:0000313" key="13">
    <source>
        <dbReference type="EMBL" id="KAK9922589.1"/>
    </source>
</evidence>
<dbReference type="InterPro" id="IPR052035">
    <property type="entry name" value="ZnF_BED_domain_contain"/>
</dbReference>
<evidence type="ECO:0000256" key="6">
    <source>
        <dbReference type="ARBA" id="ARBA00023015"/>
    </source>
</evidence>
<protein>
    <recommendedName>
        <fullName evidence="12">BED-type domain-containing protein</fullName>
    </recommendedName>
</protein>
<dbReference type="EMBL" id="JBEDUW010000006">
    <property type="protein sequence ID" value="KAK9922589.1"/>
    <property type="molecule type" value="Genomic_DNA"/>
</dbReference>
<keyword evidence="3" id="KW-0479">Metal-binding</keyword>
<dbReference type="InterPro" id="IPR008906">
    <property type="entry name" value="HATC_C_dom"/>
</dbReference>
<dbReference type="GO" id="GO:0046983">
    <property type="term" value="F:protein dimerization activity"/>
    <property type="evidence" value="ECO:0007669"/>
    <property type="project" value="InterPro"/>
</dbReference>
<evidence type="ECO:0000256" key="11">
    <source>
        <dbReference type="SAM" id="MobiDB-lite"/>
    </source>
</evidence>
<dbReference type="GO" id="GO:0005634">
    <property type="term" value="C:nucleus"/>
    <property type="evidence" value="ECO:0007669"/>
    <property type="project" value="UniProtKB-SubCell"/>
</dbReference>
<evidence type="ECO:0000256" key="5">
    <source>
        <dbReference type="ARBA" id="ARBA00022833"/>
    </source>
</evidence>
<dbReference type="Pfam" id="PF14372">
    <property type="entry name" value="hAT-like_RNase-H"/>
    <property type="match status" value="1"/>
</dbReference>
<keyword evidence="7" id="KW-0238">DNA-binding</keyword>
<feature type="region of interest" description="Disordered" evidence="11">
    <location>
        <begin position="583"/>
        <end position="652"/>
    </location>
</feature>
<dbReference type="InterPro" id="IPR036236">
    <property type="entry name" value="Znf_C2H2_sf"/>
</dbReference>
<dbReference type="PANTHER" id="PTHR46481:SF10">
    <property type="entry name" value="ZINC FINGER BED DOMAIN-CONTAINING PROTEIN 39"/>
    <property type="match status" value="1"/>
</dbReference>
<accession>A0AAW1WGB6</accession>
<dbReference type="PANTHER" id="PTHR46481">
    <property type="entry name" value="ZINC FINGER BED DOMAIN-CONTAINING PROTEIN 4"/>
    <property type="match status" value="1"/>
</dbReference>
<proteinExistence type="predicted"/>
<evidence type="ECO:0000256" key="7">
    <source>
        <dbReference type="ARBA" id="ARBA00023125"/>
    </source>
</evidence>